<sequence>MRDEQHADAKKQRRNSSTSILASPNLMRLIVADLDTLDSHSVPSSCVVDSSLERSNDGGSLFRFDCTLETEKPFNVTADSSSLCPISFAEASPSGGQQNHSYLYASPDFDMVSTSSPSSAGTNQNVNETRFSASTPISQTNPYSLSPSSTSNSHHVLSLPKHICNICGDRASGKHYGVHRYSGPKMVGLQRQLFTLQYFSCEGCKGFFKRTVRKDLTYSCRESRHCVIDKRQRNRCQHCRYQKCLMMGMKREAVQEERQRLRSDRSDSGEPESTSSHVSEMSPERILEAELTSDHISPTDCQQNGVELYQRRLARWARMLPHFLDLPVEDQALLLKNGWNELILSWLAYASMDTIPMDVGVTMADSTTHLMSLKPAEGDSNADAIFDRMINELTSKMRDMKMDRTELGLLRAIVLFNSDTAGLKCSTMVESYRERAYNCLEEYCKQTTPSQPGRFAKLMLRLPSLRSIGLACYASPSFIPPVPLVTSLMQTLHRRVSVCASALQQY</sequence>
<dbReference type="Pfam" id="PF00105">
    <property type="entry name" value="zf-C4"/>
    <property type="match status" value="2"/>
</dbReference>
<dbReference type="Pfam" id="PF00104">
    <property type="entry name" value="Hormone_recep"/>
    <property type="match status" value="1"/>
</dbReference>
<dbReference type="GO" id="GO:0005634">
    <property type="term" value="C:nucleus"/>
    <property type="evidence" value="ECO:0007669"/>
    <property type="project" value="InterPro"/>
</dbReference>
<dbReference type="EMBL" id="HG805828">
    <property type="protein sequence ID" value="CDW52642.1"/>
    <property type="molecule type" value="Genomic_DNA"/>
</dbReference>
<evidence type="ECO:0000256" key="1">
    <source>
        <dbReference type="ARBA" id="ARBA00022723"/>
    </source>
</evidence>
<dbReference type="OrthoDB" id="5771769at2759"/>
<accession>A0A077YXA7</accession>
<organism evidence="12 13">
    <name type="scientific">Trichuris trichiura</name>
    <name type="common">Whipworm</name>
    <name type="synonym">Trichocephalus trichiurus</name>
    <dbReference type="NCBI Taxonomy" id="36087"/>
    <lineage>
        <taxon>Eukaryota</taxon>
        <taxon>Metazoa</taxon>
        <taxon>Ecdysozoa</taxon>
        <taxon>Nematoda</taxon>
        <taxon>Enoplea</taxon>
        <taxon>Dorylaimia</taxon>
        <taxon>Trichinellida</taxon>
        <taxon>Trichuridae</taxon>
        <taxon>Trichuris</taxon>
    </lineage>
</organism>
<evidence type="ECO:0000313" key="13">
    <source>
        <dbReference type="Proteomes" id="UP000030665"/>
    </source>
</evidence>
<reference evidence="12" key="1">
    <citation type="submission" date="2014-01" db="EMBL/GenBank/DDBJ databases">
        <authorList>
            <person name="Aslett M."/>
        </authorList>
    </citation>
    <scope>NUCLEOTIDE SEQUENCE</scope>
</reference>
<evidence type="ECO:0000313" key="12">
    <source>
        <dbReference type="EMBL" id="CDW52642.1"/>
    </source>
</evidence>
<protein>
    <submittedName>
        <fullName evidence="12">Retinoid X receptor</fullName>
    </submittedName>
</protein>
<dbReference type="SUPFAM" id="SSF57716">
    <property type="entry name" value="Glucocorticoid receptor-like (DNA-binding domain)"/>
    <property type="match status" value="1"/>
</dbReference>
<dbReference type="InterPro" id="IPR013088">
    <property type="entry name" value="Znf_NHR/GATA"/>
</dbReference>
<dbReference type="Gene3D" id="3.30.50.10">
    <property type="entry name" value="Erythroid Transcription Factor GATA-1, subunit A"/>
    <property type="match status" value="1"/>
</dbReference>
<feature type="region of interest" description="Disordered" evidence="9">
    <location>
        <begin position="256"/>
        <end position="283"/>
    </location>
</feature>
<feature type="domain" description="NR LBD" evidence="11">
    <location>
        <begin position="270"/>
        <end position="498"/>
    </location>
</feature>
<dbReference type="SMART" id="SM00430">
    <property type="entry name" value="HOLI"/>
    <property type="match status" value="1"/>
</dbReference>
<dbReference type="InterPro" id="IPR000003">
    <property type="entry name" value="Retinoid-X_rcpt/HNF4"/>
</dbReference>
<dbReference type="InterPro" id="IPR001628">
    <property type="entry name" value="Znf_hrmn_rcpt"/>
</dbReference>
<keyword evidence="3" id="KW-0862">Zinc</keyword>
<keyword evidence="6" id="KW-0804">Transcription</keyword>
<dbReference type="InterPro" id="IPR001723">
    <property type="entry name" value="Nuclear_hrmn_rcpt"/>
</dbReference>
<reference evidence="12" key="2">
    <citation type="submission" date="2014-03" db="EMBL/GenBank/DDBJ databases">
        <title>The whipworm genome and dual-species transcriptomics of an intimate host-pathogen interaction.</title>
        <authorList>
            <person name="Foth B.J."/>
            <person name="Tsai I.J."/>
            <person name="Reid A.J."/>
            <person name="Bancroft A.J."/>
            <person name="Nichol S."/>
            <person name="Tracey A."/>
            <person name="Holroyd N."/>
            <person name="Cotton J.A."/>
            <person name="Stanley E.J."/>
            <person name="Zarowiecki M."/>
            <person name="Liu J.Z."/>
            <person name="Huckvale T."/>
            <person name="Cooper P.J."/>
            <person name="Grencis R.K."/>
            <person name="Berriman M."/>
        </authorList>
    </citation>
    <scope>NUCLEOTIDE SEQUENCE [LARGE SCALE GENOMIC DNA]</scope>
</reference>
<dbReference type="AlphaFoldDB" id="A0A077YXA7"/>
<dbReference type="PANTHER" id="PTHR24083">
    <property type="entry name" value="NUCLEAR HORMONE RECEPTOR"/>
    <property type="match status" value="1"/>
</dbReference>
<dbReference type="SUPFAM" id="SSF48508">
    <property type="entry name" value="Nuclear receptor ligand-binding domain"/>
    <property type="match status" value="1"/>
</dbReference>
<keyword evidence="8" id="KW-0539">Nucleus</keyword>
<evidence type="ECO:0000256" key="7">
    <source>
        <dbReference type="ARBA" id="ARBA00023170"/>
    </source>
</evidence>
<gene>
    <name evidence="12" type="ORF">TTRE_0000090401</name>
</gene>
<dbReference type="InterPro" id="IPR000536">
    <property type="entry name" value="Nucl_hrmn_rcpt_lig-bd"/>
</dbReference>
<evidence type="ECO:0000259" key="10">
    <source>
        <dbReference type="PROSITE" id="PS51030"/>
    </source>
</evidence>
<keyword evidence="4" id="KW-0805">Transcription regulation</keyword>
<evidence type="ECO:0000256" key="5">
    <source>
        <dbReference type="ARBA" id="ARBA00023125"/>
    </source>
</evidence>
<dbReference type="CDD" id="cd06956">
    <property type="entry name" value="NR_DBD_RXR"/>
    <property type="match status" value="1"/>
</dbReference>
<evidence type="ECO:0000256" key="4">
    <source>
        <dbReference type="ARBA" id="ARBA00023015"/>
    </source>
</evidence>
<feature type="compositionally biased region" description="Basic and acidic residues" evidence="9">
    <location>
        <begin position="256"/>
        <end position="268"/>
    </location>
</feature>
<evidence type="ECO:0000256" key="9">
    <source>
        <dbReference type="SAM" id="MobiDB-lite"/>
    </source>
</evidence>
<dbReference type="PROSITE" id="PS51030">
    <property type="entry name" value="NUCLEAR_REC_DBD_2"/>
    <property type="match status" value="1"/>
</dbReference>
<name>A0A077YXA7_TRITR</name>
<dbReference type="PRINTS" id="PR00545">
    <property type="entry name" value="RETINOIDXR"/>
</dbReference>
<evidence type="ECO:0000256" key="3">
    <source>
        <dbReference type="ARBA" id="ARBA00022833"/>
    </source>
</evidence>
<proteinExistence type="predicted"/>
<dbReference type="PRINTS" id="PR00398">
    <property type="entry name" value="STRDHORMONER"/>
</dbReference>
<dbReference type="PROSITE" id="PS51843">
    <property type="entry name" value="NR_LBD"/>
    <property type="match status" value="1"/>
</dbReference>
<feature type="domain" description="Nuclear receptor" evidence="10">
    <location>
        <begin position="161"/>
        <end position="256"/>
    </location>
</feature>
<dbReference type="Gene3D" id="1.10.565.10">
    <property type="entry name" value="Retinoid X Receptor"/>
    <property type="match status" value="1"/>
</dbReference>
<dbReference type="PRINTS" id="PR00047">
    <property type="entry name" value="STROIDFINGER"/>
</dbReference>
<keyword evidence="13" id="KW-1185">Reference proteome</keyword>
<keyword evidence="1" id="KW-0479">Metal-binding</keyword>
<keyword evidence="5" id="KW-0238">DNA-binding</keyword>
<dbReference type="InterPro" id="IPR035500">
    <property type="entry name" value="NHR-like_dom_sf"/>
</dbReference>
<dbReference type="SMART" id="SM00399">
    <property type="entry name" value="ZnF_C4"/>
    <property type="match status" value="1"/>
</dbReference>
<dbReference type="GO" id="GO:0043565">
    <property type="term" value="F:sequence-specific DNA binding"/>
    <property type="evidence" value="ECO:0007669"/>
    <property type="project" value="InterPro"/>
</dbReference>
<dbReference type="Proteomes" id="UP000030665">
    <property type="component" value="Unassembled WGS sequence"/>
</dbReference>
<evidence type="ECO:0000256" key="6">
    <source>
        <dbReference type="ARBA" id="ARBA00023163"/>
    </source>
</evidence>
<keyword evidence="2" id="KW-0863">Zinc-finger</keyword>
<dbReference type="STRING" id="36087.A0A077YXA7"/>
<dbReference type="GO" id="GO:0008270">
    <property type="term" value="F:zinc ion binding"/>
    <property type="evidence" value="ECO:0007669"/>
    <property type="project" value="UniProtKB-KW"/>
</dbReference>
<keyword evidence="7 12" id="KW-0675">Receptor</keyword>
<evidence type="ECO:0000256" key="8">
    <source>
        <dbReference type="ARBA" id="ARBA00023242"/>
    </source>
</evidence>
<evidence type="ECO:0000256" key="2">
    <source>
        <dbReference type="ARBA" id="ARBA00022771"/>
    </source>
</evidence>
<dbReference type="GO" id="GO:0003707">
    <property type="term" value="F:nuclear steroid receptor activity"/>
    <property type="evidence" value="ECO:0007669"/>
    <property type="project" value="InterPro"/>
</dbReference>
<dbReference type="InterPro" id="IPR050274">
    <property type="entry name" value="Nuclear_hormone_rcpt_NR2"/>
</dbReference>
<evidence type="ECO:0000259" key="11">
    <source>
        <dbReference type="PROSITE" id="PS51843"/>
    </source>
</evidence>